<comment type="caution">
    <text evidence="1">Lacks conserved residue(s) required for the propagation of feature annotation.</text>
</comment>
<dbReference type="Gene3D" id="3.30.428.10">
    <property type="entry name" value="HIT-like"/>
    <property type="match status" value="1"/>
</dbReference>
<dbReference type="EMBL" id="QDDL01000002">
    <property type="protein sequence ID" value="PVZ70618.1"/>
    <property type="molecule type" value="Genomic_DNA"/>
</dbReference>
<dbReference type="AlphaFoldDB" id="A0A2V1GWA6"/>
<dbReference type="RefSeq" id="WP_116686689.1">
    <property type="nucleotide sequence ID" value="NZ_CAWNYD010000002.1"/>
</dbReference>
<organism evidence="3 4">
    <name type="scientific">Pelagibaculum spongiae</name>
    <dbReference type="NCBI Taxonomy" id="2080658"/>
    <lineage>
        <taxon>Bacteria</taxon>
        <taxon>Pseudomonadati</taxon>
        <taxon>Pseudomonadota</taxon>
        <taxon>Gammaproteobacteria</taxon>
        <taxon>Oceanospirillales</taxon>
        <taxon>Pelagibaculum</taxon>
    </lineage>
</organism>
<dbReference type="GO" id="GO:0003824">
    <property type="term" value="F:catalytic activity"/>
    <property type="evidence" value="ECO:0007669"/>
    <property type="project" value="InterPro"/>
</dbReference>
<dbReference type="Proteomes" id="UP000244906">
    <property type="component" value="Unassembled WGS sequence"/>
</dbReference>
<dbReference type="Pfam" id="PF01230">
    <property type="entry name" value="HIT"/>
    <property type="match status" value="1"/>
</dbReference>
<dbReference type="OrthoDB" id="9799145at2"/>
<dbReference type="SUPFAM" id="SSF54197">
    <property type="entry name" value="HIT-like"/>
    <property type="match status" value="1"/>
</dbReference>
<evidence type="ECO:0000256" key="1">
    <source>
        <dbReference type="PROSITE-ProRule" id="PRU00464"/>
    </source>
</evidence>
<dbReference type="PIRSF" id="PIRSF000714">
    <property type="entry name" value="HIT"/>
    <property type="match status" value="1"/>
</dbReference>
<evidence type="ECO:0000313" key="3">
    <source>
        <dbReference type="EMBL" id="PVZ70618.1"/>
    </source>
</evidence>
<reference evidence="3 4" key="1">
    <citation type="submission" date="2018-04" db="EMBL/GenBank/DDBJ databases">
        <title>Thalassorhabdus spongiae gen. nov., sp. nov., isolated from a marine sponge in South-West Iceland.</title>
        <authorList>
            <person name="Knobloch S."/>
            <person name="Daussin A."/>
            <person name="Johannsson R."/>
            <person name="Marteinsson V.T."/>
        </authorList>
    </citation>
    <scope>NUCLEOTIDE SEQUENCE [LARGE SCALE GENOMIC DNA]</scope>
    <source>
        <strain evidence="3 4">Hp12</strain>
    </source>
</reference>
<proteinExistence type="predicted"/>
<gene>
    <name evidence="3" type="ORF">DC094_08560</name>
</gene>
<keyword evidence="4" id="KW-1185">Reference proteome</keyword>
<dbReference type="InterPro" id="IPR011146">
    <property type="entry name" value="HIT-like"/>
</dbReference>
<dbReference type="PROSITE" id="PS51084">
    <property type="entry name" value="HIT_2"/>
    <property type="match status" value="1"/>
</dbReference>
<dbReference type="InterPro" id="IPR036265">
    <property type="entry name" value="HIT-like_sf"/>
</dbReference>
<protein>
    <submittedName>
        <fullName evidence="3">HIT family protein</fullName>
    </submittedName>
</protein>
<comment type="caution">
    <text evidence="3">The sequence shown here is derived from an EMBL/GenBank/DDBJ whole genome shotgun (WGS) entry which is preliminary data.</text>
</comment>
<sequence>MAFQLHPQLAADTVKLGDFPLCSVLLAKDALYPWCILVPRRDEIREIHRLSEADQQQLLKESSLLAATMEQLFSAEKMNIAALGNMVPQLHLHHVARFSNDLAWPSPIWGRFAAQAYSEAALAERVSQLKQTLNEYFVA</sequence>
<name>A0A2V1GWA6_9GAMM</name>
<evidence type="ECO:0000313" key="4">
    <source>
        <dbReference type="Proteomes" id="UP000244906"/>
    </source>
</evidence>
<dbReference type="InterPro" id="IPR026026">
    <property type="entry name" value="HIT_Hint"/>
</dbReference>
<feature type="domain" description="HIT" evidence="2">
    <location>
        <begin position="36"/>
        <end position="104"/>
    </location>
</feature>
<evidence type="ECO:0000259" key="2">
    <source>
        <dbReference type="PROSITE" id="PS51084"/>
    </source>
</evidence>
<accession>A0A2V1GWA6</accession>